<dbReference type="PROSITE" id="PS00383">
    <property type="entry name" value="TYR_PHOSPHATASE_1"/>
    <property type="match status" value="1"/>
</dbReference>
<dbReference type="InterPro" id="IPR000242">
    <property type="entry name" value="PTP_cat"/>
</dbReference>
<evidence type="ECO:0000313" key="5">
    <source>
        <dbReference type="Proteomes" id="UP001177023"/>
    </source>
</evidence>
<dbReference type="PRINTS" id="PR00700">
    <property type="entry name" value="PRTYPHPHTASE"/>
</dbReference>
<dbReference type="InterPro" id="IPR016130">
    <property type="entry name" value="Tyr_Pase_AS"/>
</dbReference>
<feature type="compositionally biased region" description="Polar residues" evidence="1">
    <location>
        <begin position="177"/>
        <end position="189"/>
    </location>
</feature>
<dbReference type="Pfam" id="PF00102">
    <property type="entry name" value="Y_phosphatase"/>
    <property type="match status" value="2"/>
</dbReference>
<dbReference type="SUPFAM" id="SSF52799">
    <property type="entry name" value="(Phosphotyrosine protein) phosphatases II"/>
    <property type="match status" value="1"/>
</dbReference>
<evidence type="ECO:0000313" key="4">
    <source>
        <dbReference type="EMBL" id="CAJ0576462.1"/>
    </source>
</evidence>
<accession>A0AA36CZ15</accession>
<feature type="compositionally biased region" description="Basic and acidic residues" evidence="1">
    <location>
        <begin position="205"/>
        <end position="226"/>
    </location>
</feature>
<dbReference type="PANTHER" id="PTHR46163">
    <property type="entry name" value="TYROSINE-PROTEIN PHOSPHATASE-RELATED"/>
    <property type="match status" value="1"/>
</dbReference>
<dbReference type="GO" id="GO:0004725">
    <property type="term" value="F:protein tyrosine phosphatase activity"/>
    <property type="evidence" value="ECO:0007669"/>
    <property type="project" value="InterPro"/>
</dbReference>
<dbReference type="PANTHER" id="PTHR46163:SF8">
    <property type="entry name" value="PROTEIN-TYROSINE PHOSPHATASE"/>
    <property type="match status" value="1"/>
</dbReference>
<feature type="region of interest" description="Disordered" evidence="1">
    <location>
        <begin position="204"/>
        <end position="256"/>
    </location>
</feature>
<keyword evidence="5" id="KW-1185">Reference proteome</keyword>
<dbReference type="SMART" id="SM00194">
    <property type="entry name" value="PTPc"/>
    <property type="match status" value="1"/>
</dbReference>
<dbReference type="PROSITE" id="PS50055">
    <property type="entry name" value="TYR_PHOSPHATASE_PTP"/>
    <property type="match status" value="1"/>
</dbReference>
<reference evidence="4" key="1">
    <citation type="submission" date="2023-06" db="EMBL/GenBank/DDBJ databases">
        <authorList>
            <person name="Delattre M."/>
        </authorList>
    </citation>
    <scope>NUCLEOTIDE SEQUENCE</scope>
    <source>
        <strain evidence="4">AF72</strain>
    </source>
</reference>
<evidence type="ECO:0000259" key="2">
    <source>
        <dbReference type="PROSITE" id="PS50055"/>
    </source>
</evidence>
<dbReference type="CDD" id="cd00047">
    <property type="entry name" value="PTPc"/>
    <property type="match status" value="1"/>
</dbReference>
<feature type="non-terminal residue" evidence="4">
    <location>
        <position position="547"/>
    </location>
</feature>
<dbReference type="EMBL" id="CATQJA010002644">
    <property type="protein sequence ID" value="CAJ0576462.1"/>
    <property type="molecule type" value="Genomic_DNA"/>
</dbReference>
<dbReference type="InterPro" id="IPR029021">
    <property type="entry name" value="Prot-tyrosine_phosphatase-like"/>
</dbReference>
<dbReference type="AlphaFoldDB" id="A0AA36CZ15"/>
<feature type="region of interest" description="Disordered" evidence="1">
    <location>
        <begin position="162"/>
        <end position="192"/>
    </location>
</feature>
<comment type="caution">
    <text evidence="4">The sequence shown here is derived from an EMBL/GenBank/DDBJ whole genome shotgun (WGS) entry which is preliminary data.</text>
</comment>
<dbReference type="InterPro" id="IPR052782">
    <property type="entry name" value="Oocyte-zygote_transition_reg"/>
</dbReference>
<dbReference type="InterPro" id="IPR003595">
    <property type="entry name" value="Tyr_Pase_cat"/>
</dbReference>
<gene>
    <name evidence="4" type="ORF">MSPICULIGERA_LOCUS14755</name>
</gene>
<evidence type="ECO:0000256" key="1">
    <source>
        <dbReference type="SAM" id="MobiDB-lite"/>
    </source>
</evidence>
<dbReference type="Gene3D" id="3.90.190.10">
    <property type="entry name" value="Protein tyrosine phosphatase superfamily"/>
    <property type="match status" value="1"/>
</dbReference>
<dbReference type="PROSITE" id="PS50056">
    <property type="entry name" value="TYR_PHOSPHATASE_2"/>
    <property type="match status" value="1"/>
</dbReference>
<proteinExistence type="predicted"/>
<organism evidence="4 5">
    <name type="scientific">Mesorhabditis spiculigera</name>
    <dbReference type="NCBI Taxonomy" id="96644"/>
    <lineage>
        <taxon>Eukaryota</taxon>
        <taxon>Metazoa</taxon>
        <taxon>Ecdysozoa</taxon>
        <taxon>Nematoda</taxon>
        <taxon>Chromadorea</taxon>
        <taxon>Rhabditida</taxon>
        <taxon>Rhabditina</taxon>
        <taxon>Rhabditomorpha</taxon>
        <taxon>Rhabditoidea</taxon>
        <taxon>Rhabditidae</taxon>
        <taxon>Mesorhabditinae</taxon>
        <taxon>Mesorhabditis</taxon>
    </lineage>
</organism>
<dbReference type="InterPro" id="IPR000387">
    <property type="entry name" value="Tyr_Pase_dom"/>
</dbReference>
<sequence length="547" mass="62380">MIGMVNVPCDSMREFYAAPTDTPAARCQPVDGVKVEPEMAVKLLTNRPLFNRRHAEHIDYTKDGRKMSNGEVLQKHNPNKLWEELLIRTFAKKVEDEVKNPVEGMRQLEAGMETLRGSLDKTQSNSMFSLVSDHRLMAEIAVAEDVEEEERLLKRIKLSAEPADELEDEEHERHRSASTVSHPISSKRLSISKLETKSKTLALQAEKEAEQRKEKETQPVKEEVKSSRKSKKESKKAAPDEPPADGPAKALSVPGAGTQVQKWIQRALDMGVPALREEYRGLSKWCPDGMTVDAFKAAQPENKNRYQDVPCQDKCRVVLKWPGASGDYIHGNFVKTPQMENRFICTQGPLETTVVDFWCMIIQEEVETIVMLCNLVEQGKLKCFKYFPMEKGEKLEVSPDITITNTDIKPMSPEEPSVNVSVLRIDFKKDDKPATRDELLSRIRGTQKPIAVHCSAGIGRTGTIVAIEYILECLQHGKDCVDMDKLLKELREQRPWSIQNDLQYLYIHRILLFYFLDKYKAQNKSVLTPENVEKYNKFIEEYDAATR</sequence>
<protein>
    <submittedName>
        <fullName evidence="4">Uncharacterized protein</fullName>
    </submittedName>
</protein>
<feature type="domain" description="Tyrosine specific protein phosphatases" evidence="3">
    <location>
        <begin position="425"/>
        <end position="505"/>
    </location>
</feature>
<evidence type="ECO:0000259" key="3">
    <source>
        <dbReference type="PROSITE" id="PS50056"/>
    </source>
</evidence>
<feature type="domain" description="Tyrosine-protein phosphatase" evidence="2">
    <location>
        <begin position="275"/>
        <end position="514"/>
    </location>
</feature>
<dbReference type="SMART" id="SM00404">
    <property type="entry name" value="PTPc_motif"/>
    <property type="match status" value="1"/>
</dbReference>
<dbReference type="Proteomes" id="UP001177023">
    <property type="component" value="Unassembled WGS sequence"/>
</dbReference>
<name>A0AA36CZ15_9BILA</name>